<dbReference type="PRINTS" id="PR00421">
    <property type="entry name" value="THIOREDOXIN"/>
</dbReference>
<feature type="site" description="Deprotonates C-terminal active site Cys" evidence="9">
    <location>
        <position position="28"/>
    </location>
</feature>
<evidence type="ECO:0000256" key="8">
    <source>
        <dbReference type="PIRNR" id="PIRNR000077"/>
    </source>
</evidence>
<evidence type="ECO:0000256" key="7">
    <source>
        <dbReference type="NCBIfam" id="TIGR01068"/>
    </source>
</evidence>
<dbReference type="GO" id="GO:0005829">
    <property type="term" value="C:cytosol"/>
    <property type="evidence" value="ECO:0007669"/>
    <property type="project" value="TreeGrafter"/>
</dbReference>
<feature type="disulfide bond" description="Redox-active" evidence="10">
    <location>
        <begin position="34"/>
        <end position="37"/>
    </location>
</feature>
<feature type="domain" description="Thioredoxin" evidence="11">
    <location>
        <begin position="1"/>
        <end position="107"/>
    </location>
</feature>
<organism evidence="12 13">
    <name type="scientific">Peptococcus niger</name>
    <dbReference type="NCBI Taxonomy" id="2741"/>
    <lineage>
        <taxon>Bacteria</taxon>
        <taxon>Bacillati</taxon>
        <taxon>Bacillota</taxon>
        <taxon>Clostridia</taxon>
        <taxon>Eubacteriales</taxon>
        <taxon>Peptococcaceae</taxon>
        <taxon>Peptococcus</taxon>
    </lineage>
</organism>
<dbReference type="AlphaFoldDB" id="A0A1G6RFD6"/>
<dbReference type="Proteomes" id="UP000198995">
    <property type="component" value="Unassembled WGS sequence"/>
</dbReference>
<dbReference type="InterPro" id="IPR013766">
    <property type="entry name" value="Thioredoxin_domain"/>
</dbReference>
<reference evidence="12 13" key="1">
    <citation type="submission" date="2016-10" db="EMBL/GenBank/DDBJ databases">
        <authorList>
            <person name="de Groot N.N."/>
        </authorList>
    </citation>
    <scope>NUCLEOTIDE SEQUENCE [LARGE SCALE GENOMIC DNA]</scope>
    <source>
        <strain evidence="12 13">DSM 20475</strain>
    </source>
</reference>
<keyword evidence="3" id="KW-0813">Transport</keyword>
<dbReference type="PANTHER" id="PTHR45663:SF11">
    <property type="entry name" value="GEO12009P1"/>
    <property type="match status" value="1"/>
</dbReference>
<evidence type="ECO:0000256" key="6">
    <source>
        <dbReference type="ARBA" id="ARBA00023284"/>
    </source>
</evidence>
<proteinExistence type="inferred from homology"/>
<comment type="similarity">
    <text evidence="1 8">Belongs to the thioredoxin family.</text>
</comment>
<dbReference type="Pfam" id="PF00085">
    <property type="entry name" value="Thioredoxin"/>
    <property type="match status" value="1"/>
</dbReference>
<keyword evidence="4" id="KW-0249">Electron transport</keyword>
<keyword evidence="13" id="KW-1185">Reference proteome</keyword>
<protein>
    <recommendedName>
        <fullName evidence="2 7">Thioredoxin</fullName>
    </recommendedName>
</protein>
<evidence type="ECO:0000256" key="2">
    <source>
        <dbReference type="ARBA" id="ARBA00020570"/>
    </source>
</evidence>
<gene>
    <name evidence="12" type="ORF">SAMN04489866_1016</name>
</gene>
<dbReference type="PANTHER" id="PTHR45663">
    <property type="entry name" value="GEO12009P1"/>
    <property type="match status" value="1"/>
</dbReference>
<dbReference type="OrthoDB" id="9790390at2"/>
<dbReference type="SUPFAM" id="SSF52833">
    <property type="entry name" value="Thioredoxin-like"/>
    <property type="match status" value="1"/>
</dbReference>
<dbReference type="PROSITE" id="PS51352">
    <property type="entry name" value="THIOREDOXIN_2"/>
    <property type="match status" value="1"/>
</dbReference>
<evidence type="ECO:0000256" key="1">
    <source>
        <dbReference type="ARBA" id="ARBA00008987"/>
    </source>
</evidence>
<sequence>MANDNVIVVNDDNFDEVVLQSDTPVLVDFWAAWCGPCKMVGPIVEELANDFAGKAKVCKLNVDEAGRTAQSYGVMSIPTLILFKDGEEKDRVVGFRPKSDLARLLES</sequence>
<dbReference type="STRING" id="2741.SAMN04489866_1016"/>
<keyword evidence="5 10" id="KW-1015">Disulfide bond</keyword>
<dbReference type="EMBL" id="FNAF01000001">
    <property type="protein sequence ID" value="SDD03093.1"/>
    <property type="molecule type" value="Genomic_DNA"/>
</dbReference>
<accession>A0A1G6RFD6</accession>
<feature type="site" description="Contributes to redox potential value" evidence="9">
    <location>
        <position position="35"/>
    </location>
</feature>
<feature type="active site" description="Nucleophile" evidence="9">
    <location>
        <position position="34"/>
    </location>
</feature>
<dbReference type="RefSeq" id="WP_091790711.1">
    <property type="nucleotide sequence ID" value="NZ_FNAF01000001.1"/>
</dbReference>
<dbReference type="FunFam" id="3.40.30.10:FF:000001">
    <property type="entry name" value="Thioredoxin"/>
    <property type="match status" value="1"/>
</dbReference>
<evidence type="ECO:0000256" key="10">
    <source>
        <dbReference type="PIRSR" id="PIRSR000077-4"/>
    </source>
</evidence>
<keyword evidence="6 10" id="KW-0676">Redox-active center</keyword>
<dbReference type="CDD" id="cd02947">
    <property type="entry name" value="TRX_family"/>
    <property type="match status" value="1"/>
</dbReference>
<evidence type="ECO:0000313" key="12">
    <source>
        <dbReference type="EMBL" id="SDD03093.1"/>
    </source>
</evidence>
<evidence type="ECO:0000259" key="11">
    <source>
        <dbReference type="PROSITE" id="PS51352"/>
    </source>
</evidence>
<evidence type="ECO:0000256" key="4">
    <source>
        <dbReference type="ARBA" id="ARBA00022982"/>
    </source>
</evidence>
<dbReference type="GO" id="GO:0045454">
    <property type="term" value="P:cell redox homeostasis"/>
    <property type="evidence" value="ECO:0007669"/>
    <property type="project" value="TreeGrafter"/>
</dbReference>
<feature type="site" description="Contributes to redox potential value" evidence="9">
    <location>
        <position position="36"/>
    </location>
</feature>
<dbReference type="InterPro" id="IPR017937">
    <property type="entry name" value="Thioredoxin_CS"/>
</dbReference>
<dbReference type="PIRSF" id="PIRSF000077">
    <property type="entry name" value="Thioredoxin"/>
    <property type="match status" value="1"/>
</dbReference>
<dbReference type="PROSITE" id="PS00194">
    <property type="entry name" value="THIOREDOXIN_1"/>
    <property type="match status" value="1"/>
</dbReference>
<name>A0A1G6RFD6_PEPNI</name>
<evidence type="ECO:0000313" key="13">
    <source>
        <dbReference type="Proteomes" id="UP000198995"/>
    </source>
</evidence>
<evidence type="ECO:0000256" key="5">
    <source>
        <dbReference type="ARBA" id="ARBA00023157"/>
    </source>
</evidence>
<dbReference type="NCBIfam" id="TIGR01068">
    <property type="entry name" value="thioredoxin"/>
    <property type="match status" value="1"/>
</dbReference>
<feature type="active site" description="Nucleophile" evidence="9">
    <location>
        <position position="37"/>
    </location>
</feature>
<dbReference type="GO" id="GO:0015035">
    <property type="term" value="F:protein-disulfide reductase activity"/>
    <property type="evidence" value="ECO:0007669"/>
    <property type="project" value="UniProtKB-UniRule"/>
</dbReference>
<dbReference type="InterPro" id="IPR036249">
    <property type="entry name" value="Thioredoxin-like_sf"/>
</dbReference>
<dbReference type="Gene3D" id="3.40.30.10">
    <property type="entry name" value="Glutaredoxin"/>
    <property type="match status" value="1"/>
</dbReference>
<dbReference type="InterPro" id="IPR005746">
    <property type="entry name" value="Thioredoxin"/>
</dbReference>
<evidence type="ECO:0000256" key="3">
    <source>
        <dbReference type="ARBA" id="ARBA00022448"/>
    </source>
</evidence>
<evidence type="ECO:0000256" key="9">
    <source>
        <dbReference type="PIRSR" id="PIRSR000077-1"/>
    </source>
</evidence>